<accession>A0ABP9CNN7</accession>
<dbReference type="Pfam" id="PF06114">
    <property type="entry name" value="Peptidase_M78"/>
    <property type="match status" value="1"/>
</dbReference>
<evidence type="ECO:0000256" key="1">
    <source>
        <dbReference type="ARBA" id="ARBA00007227"/>
    </source>
</evidence>
<dbReference type="SUPFAM" id="SSF47413">
    <property type="entry name" value="lambda repressor-like DNA-binding domains"/>
    <property type="match status" value="1"/>
</dbReference>
<feature type="domain" description="HTH cro/C1-type" evidence="3">
    <location>
        <begin position="19"/>
        <end position="71"/>
    </location>
</feature>
<comment type="caution">
    <text evidence="4">The sequence shown here is derived from an EMBL/GenBank/DDBJ whole genome shotgun (WGS) entry which is preliminary data.</text>
</comment>
<dbReference type="CDD" id="cd00093">
    <property type="entry name" value="HTH_XRE"/>
    <property type="match status" value="1"/>
</dbReference>
<comment type="similarity">
    <text evidence="1">Belongs to the short-chain fatty acyl-CoA assimilation regulator (ScfR) family.</text>
</comment>
<name>A0ABP9CNN7_9ACTN</name>
<evidence type="ECO:0000313" key="5">
    <source>
        <dbReference type="Proteomes" id="UP001500839"/>
    </source>
</evidence>
<sequence length="375" mass="41182">MSISRSSKRPEGFLDPDRIRIARTRRGLTKADLARLLAVTPRTITRYESDGAPTATSAHLAQALEFAESYFTSAGAPELDVARVSFRAARRATARSRHAAVAAGTLGIEIDQWISRRYTMPTVMLPTYSGEGPTLAARLLRAEWALGTRPLPNAIQLAESRGVRVYTLAPIAEDVDAYSTWHGDTPYIFLSRRRSPERMRFDVAHELGHLVLHAAAGCDDQSHEREADAFASELLIPRDSLPEHLRKDPTCAEILDVRSRFKMSAMALAFAAHKAGRMTDWTYRQLCIELSGRGYGSTEHGGMPAHEMSRVFPQILGSGPGKVTARQIAAELSLPAEDVRSMTFGVELHTAHERADSPASASAPSIRTHPHLKVV</sequence>
<protein>
    <submittedName>
        <fullName evidence="4">ImmA/IrrE family metallo-endopeptidase</fullName>
    </submittedName>
</protein>
<dbReference type="Pfam" id="PF01381">
    <property type="entry name" value="HTH_3"/>
    <property type="match status" value="1"/>
</dbReference>
<organism evidence="4 5">
    <name type="scientific">Tomitella cavernea</name>
    <dbReference type="NCBI Taxonomy" id="1387982"/>
    <lineage>
        <taxon>Bacteria</taxon>
        <taxon>Bacillati</taxon>
        <taxon>Actinomycetota</taxon>
        <taxon>Actinomycetes</taxon>
        <taxon>Mycobacteriales</taxon>
        <taxon>Tomitella</taxon>
    </lineage>
</organism>
<feature type="region of interest" description="Disordered" evidence="2">
    <location>
        <begin position="351"/>
        <end position="375"/>
    </location>
</feature>
<gene>
    <name evidence="4" type="ORF">GCM10023353_15130</name>
</gene>
<dbReference type="Gene3D" id="1.10.260.40">
    <property type="entry name" value="lambda repressor-like DNA-binding domains"/>
    <property type="match status" value="1"/>
</dbReference>
<dbReference type="InterPro" id="IPR010359">
    <property type="entry name" value="IrrE_HExxH"/>
</dbReference>
<dbReference type="InterPro" id="IPR052345">
    <property type="entry name" value="Rad_response_metalloprotease"/>
</dbReference>
<dbReference type="SMART" id="SM00530">
    <property type="entry name" value="HTH_XRE"/>
    <property type="match status" value="1"/>
</dbReference>
<proteinExistence type="inferred from homology"/>
<dbReference type="PROSITE" id="PS50943">
    <property type="entry name" value="HTH_CROC1"/>
    <property type="match status" value="1"/>
</dbReference>
<dbReference type="Gene3D" id="1.10.10.2910">
    <property type="match status" value="1"/>
</dbReference>
<dbReference type="PANTHER" id="PTHR43236:SF1">
    <property type="entry name" value="BLL7220 PROTEIN"/>
    <property type="match status" value="1"/>
</dbReference>
<keyword evidence="5" id="KW-1185">Reference proteome</keyword>
<dbReference type="RefSeq" id="WP_200172466.1">
    <property type="nucleotide sequence ID" value="NZ_BAABKQ010000001.1"/>
</dbReference>
<evidence type="ECO:0000259" key="3">
    <source>
        <dbReference type="PROSITE" id="PS50943"/>
    </source>
</evidence>
<dbReference type="EMBL" id="BAABKQ010000001">
    <property type="protein sequence ID" value="GAA4811519.1"/>
    <property type="molecule type" value="Genomic_DNA"/>
</dbReference>
<dbReference type="PANTHER" id="PTHR43236">
    <property type="entry name" value="ANTITOXIN HIGA1"/>
    <property type="match status" value="1"/>
</dbReference>
<reference evidence="5" key="1">
    <citation type="journal article" date="2019" name="Int. J. Syst. Evol. Microbiol.">
        <title>The Global Catalogue of Microorganisms (GCM) 10K type strain sequencing project: providing services to taxonomists for standard genome sequencing and annotation.</title>
        <authorList>
            <consortium name="The Broad Institute Genomics Platform"/>
            <consortium name="The Broad Institute Genome Sequencing Center for Infectious Disease"/>
            <person name="Wu L."/>
            <person name="Ma J."/>
        </authorList>
    </citation>
    <scope>NUCLEOTIDE SEQUENCE [LARGE SCALE GENOMIC DNA]</scope>
    <source>
        <strain evidence="5">JCM 18542</strain>
    </source>
</reference>
<dbReference type="InterPro" id="IPR010982">
    <property type="entry name" value="Lambda_DNA-bd_dom_sf"/>
</dbReference>
<dbReference type="InterPro" id="IPR001387">
    <property type="entry name" value="Cro/C1-type_HTH"/>
</dbReference>
<evidence type="ECO:0000256" key="2">
    <source>
        <dbReference type="SAM" id="MobiDB-lite"/>
    </source>
</evidence>
<dbReference type="Proteomes" id="UP001500839">
    <property type="component" value="Unassembled WGS sequence"/>
</dbReference>
<evidence type="ECO:0000313" key="4">
    <source>
        <dbReference type="EMBL" id="GAA4811519.1"/>
    </source>
</evidence>